<proteinExistence type="inferred from homology"/>
<dbReference type="Proteomes" id="UP000245609">
    <property type="component" value="Unassembled WGS sequence"/>
</dbReference>
<feature type="transmembrane region" description="Helical" evidence="13">
    <location>
        <begin position="300"/>
        <end position="323"/>
    </location>
</feature>
<evidence type="ECO:0000256" key="11">
    <source>
        <dbReference type="ARBA" id="ARBA00062948"/>
    </source>
</evidence>
<feature type="transmembrane region" description="Helical" evidence="13">
    <location>
        <begin position="972"/>
        <end position="992"/>
    </location>
</feature>
<feature type="compositionally biased region" description="Low complexity" evidence="12">
    <location>
        <begin position="11"/>
        <end position="32"/>
    </location>
</feature>
<evidence type="ECO:0000256" key="10">
    <source>
        <dbReference type="ARBA" id="ARBA00023180"/>
    </source>
</evidence>
<dbReference type="InterPro" id="IPR017871">
    <property type="entry name" value="ABC_transporter-like_CS"/>
</dbReference>
<keyword evidence="7" id="KW-0067">ATP-binding</keyword>
<dbReference type="InterPro" id="IPR039421">
    <property type="entry name" value="Type_1_exporter"/>
</dbReference>
<dbReference type="OrthoDB" id="6500128at2759"/>
<dbReference type="InterPro" id="IPR011527">
    <property type="entry name" value="ABC1_TM_dom"/>
</dbReference>
<dbReference type="SMART" id="SM00382">
    <property type="entry name" value="AAA"/>
    <property type="match status" value="2"/>
</dbReference>
<evidence type="ECO:0000256" key="6">
    <source>
        <dbReference type="ARBA" id="ARBA00022741"/>
    </source>
</evidence>
<evidence type="ECO:0000256" key="8">
    <source>
        <dbReference type="ARBA" id="ARBA00022989"/>
    </source>
</evidence>
<comment type="caution">
    <text evidence="16">The sequence shown here is derived from an EMBL/GenBank/DDBJ whole genome shotgun (WGS) entry which is preliminary data.</text>
</comment>
<dbReference type="FunFam" id="3.40.50.300:FF:000066">
    <property type="entry name" value="ABC transporter B family member 1"/>
    <property type="match status" value="1"/>
</dbReference>
<feature type="domain" description="ABC transmembrane type-1" evidence="15">
    <location>
        <begin position="67"/>
        <end position="362"/>
    </location>
</feature>
<accession>A0A2T9ZDW0</accession>
<evidence type="ECO:0000256" key="3">
    <source>
        <dbReference type="ARBA" id="ARBA00022448"/>
    </source>
</evidence>
<feature type="compositionally biased region" description="Polar residues" evidence="12">
    <location>
        <begin position="1"/>
        <end position="10"/>
    </location>
</feature>
<dbReference type="GO" id="GO:0005524">
    <property type="term" value="F:ATP binding"/>
    <property type="evidence" value="ECO:0007669"/>
    <property type="project" value="UniProtKB-KW"/>
</dbReference>
<keyword evidence="5" id="KW-0677">Repeat</keyword>
<evidence type="ECO:0000256" key="12">
    <source>
        <dbReference type="SAM" id="MobiDB-lite"/>
    </source>
</evidence>
<keyword evidence="4 13" id="KW-0812">Transmembrane</keyword>
<feature type="transmembrane region" description="Helical" evidence="13">
    <location>
        <begin position="121"/>
        <end position="144"/>
    </location>
</feature>
<feature type="transmembrane region" description="Helical" evidence="13">
    <location>
        <begin position="63"/>
        <end position="86"/>
    </location>
</feature>
<evidence type="ECO:0000256" key="1">
    <source>
        <dbReference type="ARBA" id="ARBA00004651"/>
    </source>
</evidence>
<evidence type="ECO:0000313" key="17">
    <source>
        <dbReference type="Proteomes" id="UP000245609"/>
    </source>
</evidence>
<feature type="transmembrane region" description="Helical" evidence="13">
    <location>
        <begin position="220"/>
        <end position="241"/>
    </location>
</feature>
<evidence type="ECO:0000256" key="13">
    <source>
        <dbReference type="SAM" id="Phobius"/>
    </source>
</evidence>
<keyword evidence="10" id="KW-0325">Glycoprotein</keyword>
<dbReference type="EMBL" id="MBFS01000339">
    <property type="protein sequence ID" value="PVV02765.1"/>
    <property type="molecule type" value="Genomic_DNA"/>
</dbReference>
<dbReference type="PROSITE" id="PS50893">
    <property type="entry name" value="ABC_TRANSPORTER_2"/>
    <property type="match status" value="2"/>
</dbReference>
<dbReference type="Gene3D" id="1.20.1560.10">
    <property type="entry name" value="ABC transporter type 1, transmembrane domain"/>
    <property type="match status" value="1"/>
</dbReference>
<dbReference type="CDD" id="cd03249">
    <property type="entry name" value="ABC_MTABC3_MDL1_MDL2"/>
    <property type="match status" value="2"/>
</dbReference>
<dbReference type="InterPro" id="IPR027417">
    <property type="entry name" value="P-loop_NTPase"/>
</dbReference>
<dbReference type="SUPFAM" id="SSF52540">
    <property type="entry name" value="P-loop containing nucleoside triphosphate hydrolases"/>
    <property type="match status" value="2"/>
</dbReference>
<dbReference type="GO" id="GO:0005886">
    <property type="term" value="C:plasma membrane"/>
    <property type="evidence" value="ECO:0007669"/>
    <property type="project" value="UniProtKB-SubCell"/>
</dbReference>
<feature type="transmembrane region" description="Helical" evidence="13">
    <location>
        <begin position="195"/>
        <end position="214"/>
    </location>
</feature>
<evidence type="ECO:0008006" key="18">
    <source>
        <dbReference type="Google" id="ProtNLM"/>
    </source>
</evidence>
<reference evidence="16 17" key="1">
    <citation type="journal article" date="2018" name="MBio">
        <title>Comparative Genomics Reveals the Core Gene Toolbox for the Fungus-Insect Symbiosis.</title>
        <authorList>
            <person name="Wang Y."/>
            <person name="Stata M."/>
            <person name="Wang W."/>
            <person name="Stajich J.E."/>
            <person name="White M.M."/>
            <person name="Moncalvo J.M."/>
        </authorList>
    </citation>
    <scope>NUCLEOTIDE SEQUENCE [LARGE SCALE GENOMIC DNA]</scope>
    <source>
        <strain evidence="16 17">SC-DP-2</strain>
    </source>
</reference>
<feature type="transmembrane region" description="Helical" evidence="13">
    <location>
        <begin position="748"/>
        <end position="773"/>
    </location>
</feature>
<evidence type="ECO:0000259" key="14">
    <source>
        <dbReference type="PROSITE" id="PS50893"/>
    </source>
</evidence>
<dbReference type="GO" id="GO:0005743">
    <property type="term" value="C:mitochondrial inner membrane"/>
    <property type="evidence" value="ECO:0007669"/>
    <property type="project" value="TreeGrafter"/>
</dbReference>
<comment type="subunit">
    <text evidence="11">Interacts with 1-naphthylphthalamic acid (NPA).</text>
</comment>
<comment type="similarity">
    <text evidence="2">Belongs to the ABC transporter superfamily. ABCB family. Multidrug resistance exporter (TC 3.A.1.201) subfamily.</text>
</comment>
<dbReference type="InterPro" id="IPR036640">
    <property type="entry name" value="ABC1_TM_sf"/>
</dbReference>
<dbReference type="SUPFAM" id="SSF90123">
    <property type="entry name" value="ABC transporter transmembrane region"/>
    <property type="match status" value="2"/>
</dbReference>
<sequence length="1270" mass="140452">MDSTDTSTIEVSVQNNSSPSNQSNKPPNKVSSLFRKKSKKNKVEEKKASFFQLFRFTTKREKVTLTFAIISAILAGLVTPGSVYFISNISGVFIEYNQLTKIVSIDQANDYLDTQVQKYCLIFVIIGCISFTISYIQHLLFSVVSEKQTLRIRETYYQSAIRQNIGWFDQTSTGDLTTRISSDVSVIQDGIGVKLGYLLQYTATFVGGFILAFIRGPQIALVLLCIFPALGIIGVFLAKVVGKLTKIIQDQYANSGSIANEVFGSMRTVMAFNGQKRELERYDASNAIAGKSEVRKGKNLGFGLGGIFLVIYCSYALGFWYGAKTIRDGLYTPSQVLNAFFALVIGGFSLGGAAPSISAVTSARGASINVFKVIERKSPIDPLDKETGIKNGEIKGDIELKNVGFFYPTRPEVKTLEKFSIKIKSGQNVAFVGESGCGKSTIISLIQRFYDPIEGQVLVDDVDVRDYNVEFLRQNISIVSQEPVLFDTTVFQNVAWGMKDYDTNPPTKSQVIEACKNANIHSFIDSLPEKYDTLVGERGTQLSGGQKQRIAIARALIRDAPILLLDEATSALDTESERMVQDAIDKNIKNKTTITIAHRLSTIKNSDQIYVLGRGKVIENGTHSELLDRKGAYHTLVNAQKLSNVESKQIKRAERTTETTLIKSEKKEEASDVSEKETSIKEKKKRVKIKYLYRILARYRGKIKAYLVGSIGSIIDGILFPLFSIFFSKMLLALGNPIPSEQQKETNFYSLVYLILGIISFFAVVVRTFFFTLGTQKLCYALRHDLFDSMVSQDSEYFDRKLNGAGALTSRLSTDPENIYKFGSEALPMIVYALASLITGLTIAFTRDWRLSLVILAILPLFAFAEGQKSKVLTGRAQQSQTVIEAGAKEAAETISNIRTVASLTRETTFFNSFVQNNANPHKEAIRSAYLSAISYGFSQAFIFFMYSFAFYIGTRFVIEGYTTIEQMLNTIYAVLFAAIALGQGSQFFGFVPKAVVSSFSAFKELETVPKIKIESDLGEIPEDKAGTVLAKDVFFNYPARPEIPILRHTNISATPGQTIALVGASGSGKSTIINLVMRLYDVLGGSVLVEDLDVRSWVLRNLRSSMSLVSQEPILFDYSISENIKYGKPDATDFEVEEAAKAANIHDSLQNLPEGYETRVGSSGSQLSGGQKQRIAIARALINNPKILLLDEATSALDTESEKIVQKALDDASLGRTTIVIAHRLSTIQNSDWIYVFDKGEIVEQGTHNSLADQKGVYYNLAIQQSLSR</sequence>
<dbReference type="Pfam" id="PF00005">
    <property type="entry name" value="ABC_tran"/>
    <property type="match status" value="2"/>
</dbReference>
<evidence type="ECO:0000256" key="2">
    <source>
        <dbReference type="ARBA" id="ARBA00007577"/>
    </source>
</evidence>
<dbReference type="CDD" id="cd18577">
    <property type="entry name" value="ABC_6TM_Pgp_ABCB1_D1_like"/>
    <property type="match status" value="1"/>
</dbReference>
<feature type="transmembrane region" description="Helical" evidence="13">
    <location>
        <begin position="826"/>
        <end position="845"/>
    </location>
</feature>
<dbReference type="GO" id="GO:0016887">
    <property type="term" value="F:ATP hydrolysis activity"/>
    <property type="evidence" value="ECO:0007669"/>
    <property type="project" value="InterPro"/>
</dbReference>
<dbReference type="FunFam" id="3.40.50.300:FF:000205">
    <property type="entry name" value="ABC transporter B family member 4"/>
    <property type="match status" value="1"/>
</dbReference>
<evidence type="ECO:0000256" key="5">
    <source>
        <dbReference type="ARBA" id="ARBA00022737"/>
    </source>
</evidence>
<feature type="domain" description="ABC transporter" evidence="14">
    <location>
        <begin position="398"/>
        <end position="639"/>
    </location>
</feature>
<comment type="subcellular location">
    <subcellularLocation>
        <location evidence="1">Cell membrane</location>
        <topology evidence="1">Multi-pass membrane protein</topology>
    </subcellularLocation>
</comment>
<feature type="transmembrane region" description="Helical" evidence="13">
    <location>
        <begin position="929"/>
        <end position="952"/>
    </location>
</feature>
<keyword evidence="17" id="KW-1185">Reference proteome</keyword>
<dbReference type="InterPro" id="IPR003593">
    <property type="entry name" value="AAA+_ATPase"/>
</dbReference>
<feature type="transmembrane region" description="Helical" evidence="13">
    <location>
        <begin position="335"/>
        <end position="354"/>
    </location>
</feature>
<dbReference type="Gene3D" id="3.40.50.300">
    <property type="entry name" value="P-loop containing nucleotide triphosphate hydrolases"/>
    <property type="match status" value="2"/>
</dbReference>
<keyword evidence="9 13" id="KW-0472">Membrane</keyword>
<protein>
    <recommendedName>
        <fullName evidence="18">Bile salt export pump</fullName>
    </recommendedName>
</protein>
<feature type="transmembrane region" description="Helical" evidence="13">
    <location>
        <begin position="705"/>
        <end position="728"/>
    </location>
</feature>
<evidence type="ECO:0000313" key="16">
    <source>
        <dbReference type="EMBL" id="PVV02765.1"/>
    </source>
</evidence>
<evidence type="ECO:0000259" key="15">
    <source>
        <dbReference type="PROSITE" id="PS50929"/>
    </source>
</evidence>
<organism evidence="16 17">
    <name type="scientific">Smittium megazygosporum</name>
    <dbReference type="NCBI Taxonomy" id="133381"/>
    <lineage>
        <taxon>Eukaryota</taxon>
        <taxon>Fungi</taxon>
        <taxon>Fungi incertae sedis</taxon>
        <taxon>Zoopagomycota</taxon>
        <taxon>Kickxellomycotina</taxon>
        <taxon>Harpellomycetes</taxon>
        <taxon>Harpellales</taxon>
        <taxon>Legeriomycetaceae</taxon>
        <taxon>Smittium</taxon>
    </lineage>
</organism>
<dbReference type="GO" id="GO:0090374">
    <property type="term" value="P:oligopeptide export from mitochondrion"/>
    <property type="evidence" value="ECO:0007669"/>
    <property type="project" value="TreeGrafter"/>
</dbReference>
<dbReference type="FunFam" id="1.20.1560.10:FF:000018">
    <property type="entry name" value="ATP-binding cassette subfamily B member 11"/>
    <property type="match status" value="1"/>
</dbReference>
<keyword evidence="6" id="KW-0547">Nucleotide-binding</keyword>
<dbReference type="PANTHER" id="PTHR43394">
    <property type="entry name" value="ATP-DEPENDENT PERMEASE MDL1, MITOCHONDRIAL"/>
    <property type="match status" value="1"/>
</dbReference>
<keyword evidence="8 13" id="KW-1133">Transmembrane helix</keyword>
<dbReference type="GO" id="GO:0015421">
    <property type="term" value="F:ABC-type oligopeptide transporter activity"/>
    <property type="evidence" value="ECO:0007669"/>
    <property type="project" value="TreeGrafter"/>
</dbReference>
<keyword evidence="3" id="KW-0813">Transport</keyword>
<feature type="domain" description="ABC transporter" evidence="14">
    <location>
        <begin position="1029"/>
        <end position="1265"/>
    </location>
</feature>
<dbReference type="InterPro" id="IPR003439">
    <property type="entry name" value="ABC_transporter-like_ATP-bd"/>
</dbReference>
<name>A0A2T9ZDW0_9FUNG</name>
<evidence type="ECO:0000256" key="9">
    <source>
        <dbReference type="ARBA" id="ARBA00023136"/>
    </source>
</evidence>
<gene>
    <name evidence="16" type="ORF">BB560_002770</name>
</gene>
<dbReference type="PANTHER" id="PTHR43394:SF27">
    <property type="entry name" value="ATP-DEPENDENT TRANSLOCASE ABCB1-LIKE"/>
    <property type="match status" value="1"/>
</dbReference>
<dbReference type="Pfam" id="PF00664">
    <property type="entry name" value="ABC_membrane"/>
    <property type="match status" value="2"/>
</dbReference>
<feature type="region of interest" description="Disordered" evidence="12">
    <location>
        <begin position="1"/>
        <end position="32"/>
    </location>
</feature>
<dbReference type="CDD" id="cd18578">
    <property type="entry name" value="ABC_6TM_Pgp_ABCB1_D2_like"/>
    <property type="match status" value="1"/>
</dbReference>
<evidence type="ECO:0000256" key="4">
    <source>
        <dbReference type="ARBA" id="ARBA00022692"/>
    </source>
</evidence>
<feature type="domain" description="ABC transmembrane type-1" evidence="15">
    <location>
        <begin position="707"/>
        <end position="994"/>
    </location>
</feature>
<dbReference type="PROSITE" id="PS50929">
    <property type="entry name" value="ABC_TM1F"/>
    <property type="match status" value="2"/>
</dbReference>
<dbReference type="PROSITE" id="PS00211">
    <property type="entry name" value="ABC_TRANSPORTER_1"/>
    <property type="match status" value="2"/>
</dbReference>
<dbReference type="STRING" id="133381.A0A2T9ZDW0"/>
<evidence type="ECO:0000256" key="7">
    <source>
        <dbReference type="ARBA" id="ARBA00022840"/>
    </source>
</evidence>
<dbReference type="AlphaFoldDB" id="A0A2T9ZDW0"/>